<reference evidence="5" key="1">
    <citation type="journal article" date="2020" name="Plant J.">
        <title>Transposons played a major role in the diversification between the closely related almond and peach genomes: results from the almond genome sequence.</title>
        <authorList>
            <person name="Alioto T."/>
            <person name="Alexiou K.G."/>
            <person name="Bardil A."/>
            <person name="Barteri F."/>
            <person name="Castanera R."/>
            <person name="Cruz F."/>
            <person name="Dhingra A."/>
            <person name="Duval H."/>
            <person name="Fernandez I Marti A."/>
            <person name="Frias L."/>
            <person name="Galan B."/>
            <person name="Garcia J.L."/>
            <person name="Howad W."/>
            <person name="Gomez-Garrido J."/>
            <person name="Gut M."/>
            <person name="Julca I."/>
            <person name="Morata J."/>
            <person name="Puigdomenech P."/>
            <person name="Ribeca P."/>
            <person name="Rubio Cabetas M.J."/>
            <person name="Vlasova A."/>
            <person name="Wirthensohn M."/>
            <person name="Garcia-Mas J."/>
            <person name="Gabaldon T."/>
            <person name="Casacuberta J.M."/>
            <person name="Arus P."/>
        </authorList>
    </citation>
    <scope>NUCLEOTIDE SEQUENCE [LARGE SCALE GENOMIC DNA]</scope>
    <source>
        <strain evidence="5">cv. Texas</strain>
    </source>
</reference>
<evidence type="ECO:0000259" key="2">
    <source>
        <dbReference type="Pfam" id="PF12552"/>
    </source>
</evidence>
<name>A0A5E4GE90_PRUDU</name>
<dbReference type="InterPro" id="IPR025486">
    <property type="entry name" value="DUF4378"/>
</dbReference>
<evidence type="ECO:0000313" key="5">
    <source>
        <dbReference type="Proteomes" id="UP000327085"/>
    </source>
</evidence>
<dbReference type="PANTHER" id="PTHR47212:SF4">
    <property type="entry name" value="ADHESIN-LIKE PROTEIN, PUTATIVE (DUF3741)-RELATED"/>
    <property type="match status" value="1"/>
</dbReference>
<dbReference type="Gramene" id="VVA37930">
    <property type="protein sequence ID" value="VVA37930"/>
    <property type="gene ID" value="Prudul26B010299"/>
</dbReference>
<dbReference type="PANTHER" id="PTHR47212">
    <property type="entry name" value="ADHESIN-LIKE PROTEIN, PUTATIVE (DUF3741)-RELATED"/>
    <property type="match status" value="1"/>
</dbReference>
<feature type="compositionally biased region" description="Basic and acidic residues" evidence="1">
    <location>
        <begin position="97"/>
        <end position="109"/>
    </location>
</feature>
<feature type="domain" description="DUF3741" evidence="2">
    <location>
        <begin position="9"/>
        <end position="52"/>
    </location>
</feature>
<gene>
    <name evidence="4" type="ORF">ALMOND_2B010299</name>
</gene>
<dbReference type="Pfam" id="PF12552">
    <property type="entry name" value="DUF3741"/>
    <property type="match status" value="1"/>
</dbReference>
<feature type="compositionally biased region" description="Polar residues" evidence="1">
    <location>
        <begin position="158"/>
        <end position="174"/>
    </location>
</feature>
<dbReference type="InterPro" id="IPR022212">
    <property type="entry name" value="DUF3741"/>
</dbReference>
<evidence type="ECO:0000256" key="1">
    <source>
        <dbReference type="SAM" id="MobiDB-lite"/>
    </source>
</evidence>
<protein>
    <submittedName>
        <fullName evidence="4">PREDICTED: TCM_020277 isoform</fullName>
    </submittedName>
</protein>
<organism evidence="4 5">
    <name type="scientific">Prunus dulcis</name>
    <name type="common">Almond</name>
    <name type="synonym">Amygdalus dulcis</name>
    <dbReference type="NCBI Taxonomy" id="3755"/>
    <lineage>
        <taxon>Eukaryota</taxon>
        <taxon>Viridiplantae</taxon>
        <taxon>Streptophyta</taxon>
        <taxon>Embryophyta</taxon>
        <taxon>Tracheophyta</taxon>
        <taxon>Spermatophyta</taxon>
        <taxon>Magnoliopsida</taxon>
        <taxon>eudicotyledons</taxon>
        <taxon>Gunneridae</taxon>
        <taxon>Pentapetalae</taxon>
        <taxon>rosids</taxon>
        <taxon>fabids</taxon>
        <taxon>Rosales</taxon>
        <taxon>Rosaceae</taxon>
        <taxon>Amygdaloideae</taxon>
        <taxon>Amygdaleae</taxon>
        <taxon>Prunus</taxon>
    </lineage>
</organism>
<dbReference type="EMBL" id="CABIKO010000588">
    <property type="protein sequence ID" value="VVA37930.1"/>
    <property type="molecule type" value="Genomic_DNA"/>
</dbReference>
<proteinExistence type="predicted"/>
<feature type="domain" description="DUF4378" evidence="3">
    <location>
        <begin position="276"/>
        <end position="318"/>
    </location>
</feature>
<accession>A0A5E4GE90</accession>
<dbReference type="Pfam" id="PF14309">
    <property type="entry name" value="DUF4378"/>
    <property type="match status" value="1"/>
</dbReference>
<dbReference type="AlphaFoldDB" id="A0A5E4GE90"/>
<evidence type="ECO:0000259" key="3">
    <source>
        <dbReference type="Pfam" id="PF14309"/>
    </source>
</evidence>
<sequence>MCGNQGIMNQKFTDGKHLTEDKIYHFRELMDALEVLSSDEELFFKLLRDANSLLPKYVQNLQDAQIEKDEESKSFAESKLSEQKLGDLKQSEELVIKIKPQEKEKKPTKANENSETSKRIVILNPGPPGVWKANENTWSPEQEKNASPIGQVAPNLESLPSVSDSNPDSEIQPPNSIPIISENLVDDDEVEETNPTMVDEMNPEGDIEIEKENEEKPVQSSSLASLSSSSTTKHFKNLESAINIAERPSPVSVLEPLFKDDDFKNHFSTRPVPYLKTAIHEIVTEDMSRTGTWMDLRFDIETIGVDMGDAILQELMEDTILSYVDGSPKSENALVMAESNEKDSILNL</sequence>
<dbReference type="InParanoid" id="A0A5E4GE90"/>
<dbReference type="Proteomes" id="UP000327085">
    <property type="component" value="Chromosome 1"/>
</dbReference>
<evidence type="ECO:0000313" key="4">
    <source>
        <dbReference type="EMBL" id="VVA37930.1"/>
    </source>
</evidence>
<feature type="region of interest" description="Disordered" evidence="1">
    <location>
        <begin position="97"/>
        <end position="178"/>
    </location>
</feature>